<dbReference type="Pfam" id="PF07105">
    <property type="entry name" value="DUF1367"/>
    <property type="match status" value="1"/>
</dbReference>
<dbReference type="InterPro" id="IPR009797">
    <property type="entry name" value="DUF1367"/>
</dbReference>
<protein>
    <submittedName>
        <fullName evidence="1">DUF1367 family protein</fullName>
    </submittedName>
</protein>
<organism evidence="1">
    <name type="scientific">Salmonella typhimurium</name>
    <dbReference type="NCBI Taxonomy" id="90371"/>
    <lineage>
        <taxon>Bacteria</taxon>
        <taxon>Pseudomonadati</taxon>
        <taxon>Pseudomonadota</taxon>
        <taxon>Gammaproteobacteria</taxon>
        <taxon>Enterobacterales</taxon>
        <taxon>Enterobacteriaceae</taxon>
        <taxon>Salmonella</taxon>
    </lineage>
</organism>
<feature type="non-terminal residue" evidence="1">
    <location>
        <position position="1"/>
    </location>
</feature>
<dbReference type="EMBL" id="DAANJM010000069">
    <property type="protein sequence ID" value="HAD0149448.1"/>
    <property type="molecule type" value="Genomic_DNA"/>
</dbReference>
<sequence>RKHPRSIAFSSMDEVEFQQLYKSALDVLWRWILSRTFRTQREAENAAAQLMSWAG</sequence>
<gene>
    <name evidence="1" type="ORF">G0L76_23300</name>
</gene>
<comment type="caution">
    <text evidence="1">The sequence shown here is derived from an EMBL/GenBank/DDBJ whole genome shotgun (WGS) entry which is preliminary data.</text>
</comment>
<reference evidence="1" key="1">
    <citation type="journal article" date="2018" name="Genome Biol.">
        <title>SKESA: strategic k-mer extension for scrupulous assemblies.</title>
        <authorList>
            <person name="Souvorov A."/>
            <person name="Agarwala R."/>
            <person name="Lipman D.J."/>
        </authorList>
    </citation>
    <scope>NUCLEOTIDE SEQUENCE</scope>
    <source>
        <strain evidence="1">DT56</strain>
    </source>
</reference>
<accession>A0A708B7V6</accession>
<dbReference type="AlphaFoldDB" id="A0A708B7V6"/>
<proteinExistence type="predicted"/>
<name>A0A708B7V6_SALTM</name>
<reference evidence="1" key="2">
    <citation type="submission" date="2019-08" db="EMBL/GenBank/DDBJ databases">
        <authorList>
            <consortium name="NCBI Pathogen Detection Project"/>
        </authorList>
    </citation>
    <scope>NUCLEOTIDE SEQUENCE</scope>
    <source>
        <strain evidence="1">DT56</strain>
    </source>
</reference>
<evidence type="ECO:0000313" key="1">
    <source>
        <dbReference type="EMBL" id="HAD0149448.1"/>
    </source>
</evidence>